<dbReference type="OrthoDB" id="10253869at2759"/>
<dbReference type="STRING" id="30019.A0A0M4EG29"/>
<feature type="domain" description="AMP-binding enzyme C-terminal" evidence="5">
    <location>
        <begin position="443"/>
        <end position="520"/>
    </location>
</feature>
<evidence type="ECO:0000313" key="6">
    <source>
        <dbReference type="EMBL" id="ALC43302.1"/>
    </source>
</evidence>
<dbReference type="SMR" id="A0A0M4EG29"/>
<dbReference type="Pfam" id="PF13193">
    <property type="entry name" value="AMP-binding_C"/>
    <property type="match status" value="1"/>
</dbReference>
<dbReference type="InterPro" id="IPR025110">
    <property type="entry name" value="AMP-bd_C"/>
</dbReference>
<evidence type="ECO:0000256" key="3">
    <source>
        <dbReference type="ARBA" id="ARBA00023140"/>
    </source>
</evidence>
<dbReference type="Proteomes" id="UP000494163">
    <property type="component" value="Chromosome 3L"/>
</dbReference>
<dbReference type="InterPro" id="IPR045851">
    <property type="entry name" value="AMP-bd_C_sf"/>
</dbReference>
<evidence type="ECO:0000256" key="2">
    <source>
        <dbReference type="ARBA" id="ARBA00006432"/>
    </source>
</evidence>
<dbReference type="CDD" id="cd05911">
    <property type="entry name" value="Firefly_Luc_like"/>
    <property type="match status" value="1"/>
</dbReference>
<evidence type="ECO:0000256" key="1">
    <source>
        <dbReference type="ARBA" id="ARBA00004275"/>
    </source>
</evidence>
<dbReference type="AlphaFoldDB" id="A0A0M4EG29"/>
<comment type="subcellular location">
    <subcellularLocation>
        <location evidence="1">Peroxisome</location>
    </subcellularLocation>
</comment>
<name>A0A0M4EG29_DROBS</name>
<dbReference type="PROSITE" id="PS00455">
    <property type="entry name" value="AMP_BINDING"/>
    <property type="match status" value="1"/>
</dbReference>
<dbReference type="Gene3D" id="3.40.50.12780">
    <property type="entry name" value="N-terminal domain of ligase-like"/>
    <property type="match status" value="1"/>
</dbReference>
<evidence type="ECO:0000313" key="7">
    <source>
        <dbReference type="Proteomes" id="UP000494163"/>
    </source>
</evidence>
<dbReference type="GO" id="GO:0005777">
    <property type="term" value="C:peroxisome"/>
    <property type="evidence" value="ECO:0007669"/>
    <property type="project" value="UniProtKB-SubCell"/>
</dbReference>
<dbReference type="EMBL" id="CP012525">
    <property type="protein sequence ID" value="ALC43302.1"/>
    <property type="molecule type" value="Genomic_DNA"/>
</dbReference>
<sequence>MPFRPANSYDADNKVWSGARQKLHFAADLSIGQIIFQEMRRHPNLVAQISPTENTRLTREELLLNSMRVASYLRQLGLQQSDIVGIIGRNTTHMFAVVYGCFFNGIAFHSLNMTYEQSTIEKLFNITKPRVIFCDGDEYEKVKSATVALNVKIVTMRNHPSGALTIEEILKTPIEQNFQPAQLEQGNNQTLAILCSSGTTGIPKAVTVANSRRSINDNSQLTTADVQFTHSTLDWLSGLTVAITSGVYSTTRIIIDTPYDPAYFLRLIEEYKLTWVVQTSSQLAMTTNCAEFAASNWQSMRCYFYGGGTCSVQALQTLRSHLGRDCLHLIYGFTEAGAVVAVNWHYDEKPNSCGRLANGIQVKILDEQGVALGPNETGEVCIYHGEYWAGYYNNPEETRQLRDSQLWYHSGDLGYMDDDGFLFILERKKNMLKYQNIMYYPHEIEDTIAKMPGVSEVCVFGVWNPLAGDEAAAAVVRQQGAKIQAEDVVNYVKEHTSASYKHLHGGALIMDELQHSANGKTNRIATKAYFLKVKGIKE</sequence>
<dbReference type="OMA" id="SHDCLQF"/>
<dbReference type="FunFam" id="3.30.300.30:FF:000007">
    <property type="entry name" value="4-coumarate--CoA ligase 2"/>
    <property type="match status" value="1"/>
</dbReference>
<dbReference type="GO" id="GO:0004467">
    <property type="term" value="F:long-chain fatty acid-CoA ligase activity"/>
    <property type="evidence" value="ECO:0007669"/>
    <property type="project" value="TreeGrafter"/>
</dbReference>
<evidence type="ECO:0000259" key="4">
    <source>
        <dbReference type="Pfam" id="PF00501"/>
    </source>
</evidence>
<dbReference type="InterPro" id="IPR020845">
    <property type="entry name" value="AMP-binding_CS"/>
</dbReference>
<dbReference type="InterPro" id="IPR000873">
    <property type="entry name" value="AMP-dep_synth/lig_dom"/>
</dbReference>
<accession>A0A0M4EG29</accession>
<dbReference type="PANTHER" id="PTHR24096:SF353">
    <property type="entry name" value="GH16244P-RELATED"/>
    <property type="match status" value="1"/>
</dbReference>
<organism evidence="6 7">
    <name type="scientific">Drosophila busckii</name>
    <name type="common">Fruit fly</name>
    <dbReference type="NCBI Taxonomy" id="30019"/>
    <lineage>
        <taxon>Eukaryota</taxon>
        <taxon>Metazoa</taxon>
        <taxon>Ecdysozoa</taxon>
        <taxon>Arthropoda</taxon>
        <taxon>Hexapoda</taxon>
        <taxon>Insecta</taxon>
        <taxon>Pterygota</taxon>
        <taxon>Neoptera</taxon>
        <taxon>Endopterygota</taxon>
        <taxon>Diptera</taxon>
        <taxon>Brachycera</taxon>
        <taxon>Muscomorpha</taxon>
        <taxon>Ephydroidea</taxon>
        <taxon>Drosophilidae</taxon>
        <taxon>Drosophila</taxon>
    </lineage>
</organism>
<gene>
    <name evidence="6" type="ORF">Dbus_chr3Lg468</name>
</gene>
<dbReference type="Pfam" id="PF00501">
    <property type="entry name" value="AMP-binding"/>
    <property type="match status" value="1"/>
</dbReference>
<dbReference type="InterPro" id="IPR042099">
    <property type="entry name" value="ANL_N_sf"/>
</dbReference>
<feature type="domain" description="AMP-dependent synthetase/ligase" evidence="4">
    <location>
        <begin position="37"/>
        <end position="392"/>
    </location>
</feature>
<comment type="similarity">
    <text evidence="2">Belongs to the ATP-dependent AMP-binding enzyme family.</text>
</comment>
<dbReference type="Gene3D" id="3.30.300.30">
    <property type="match status" value="1"/>
</dbReference>
<proteinExistence type="inferred from homology"/>
<protein>
    <submittedName>
        <fullName evidence="6">CG5568</fullName>
    </submittedName>
</protein>
<keyword evidence="3" id="KW-0576">Peroxisome</keyword>
<dbReference type="PANTHER" id="PTHR24096">
    <property type="entry name" value="LONG-CHAIN-FATTY-ACID--COA LIGASE"/>
    <property type="match status" value="1"/>
</dbReference>
<reference evidence="6 7" key="1">
    <citation type="submission" date="2015-08" db="EMBL/GenBank/DDBJ databases">
        <title>Ancestral chromatin configuration constrains chromatin evolution on differentiating sex chromosomes in Drosophila.</title>
        <authorList>
            <person name="Zhou Q."/>
            <person name="Bachtrog D."/>
        </authorList>
    </citation>
    <scope>NUCLEOTIDE SEQUENCE [LARGE SCALE GENOMIC DNA]</scope>
    <source>
        <tissue evidence="6">Whole larvae</tissue>
    </source>
</reference>
<dbReference type="FunFam" id="3.40.50.12780:FF:000025">
    <property type="entry name" value="luciferin 4-monooxygenase"/>
    <property type="match status" value="1"/>
</dbReference>
<dbReference type="SUPFAM" id="SSF56801">
    <property type="entry name" value="Acetyl-CoA synthetase-like"/>
    <property type="match status" value="1"/>
</dbReference>
<dbReference type="GO" id="GO:0046949">
    <property type="term" value="P:fatty-acyl-CoA biosynthetic process"/>
    <property type="evidence" value="ECO:0007669"/>
    <property type="project" value="TreeGrafter"/>
</dbReference>
<keyword evidence="7" id="KW-1185">Reference proteome</keyword>
<evidence type="ECO:0000259" key="5">
    <source>
        <dbReference type="Pfam" id="PF13193"/>
    </source>
</evidence>